<dbReference type="Proteomes" id="UP001162483">
    <property type="component" value="Unassembled WGS sequence"/>
</dbReference>
<accession>A0ABN9B0E3</accession>
<evidence type="ECO:0000313" key="1">
    <source>
        <dbReference type="EMBL" id="CAI9539935.1"/>
    </source>
</evidence>
<organism evidence="1 2">
    <name type="scientific">Staurois parvus</name>
    <dbReference type="NCBI Taxonomy" id="386267"/>
    <lineage>
        <taxon>Eukaryota</taxon>
        <taxon>Metazoa</taxon>
        <taxon>Chordata</taxon>
        <taxon>Craniata</taxon>
        <taxon>Vertebrata</taxon>
        <taxon>Euteleostomi</taxon>
        <taxon>Amphibia</taxon>
        <taxon>Batrachia</taxon>
        <taxon>Anura</taxon>
        <taxon>Neobatrachia</taxon>
        <taxon>Ranoidea</taxon>
        <taxon>Ranidae</taxon>
        <taxon>Staurois</taxon>
    </lineage>
</organism>
<protein>
    <submittedName>
        <fullName evidence="1">Uncharacterized protein</fullName>
    </submittedName>
</protein>
<reference evidence="1" key="1">
    <citation type="submission" date="2023-05" db="EMBL/GenBank/DDBJ databases">
        <authorList>
            <person name="Stuckert A."/>
        </authorList>
    </citation>
    <scope>NUCLEOTIDE SEQUENCE</scope>
</reference>
<sequence length="113" mass="12374">CHFFRLLTPAGVFHFFIGCWQNYGSSHFLLPGPNLPWAPEPPSTWRSARSRVSQGPCTAYPIAAVSIATLCCATSVLLTLLVCSILSIGCWQNTGFPLLLCQARNLPWAPEPL</sequence>
<gene>
    <name evidence="1" type="ORF">SPARVUS_LOCUS1668814</name>
</gene>
<feature type="non-terminal residue" evidence="1">
    <location>
        <position position="113"/>
    </location>
</feature>
<name>A0ABN9B0E3_9NEOB</name>
<keyword evidence="2" id="KW-1185">Reference proteome</keyword>
<proteinExistence type="predicted"/>
<comment type="caution">
    <text evidence="1">The sequence shown here is derived from an EMBL/GenBank/DDBJ whole genome shotgun (WGS) entry which is preliminary data.</text>
</comment>
<feature type="non-terminal residue" evidence="1">
    <location>
        <position position="1"/>
    </location>
</feature>
<evidence type="ECO:0000313" key="2">
    <source>
        <dbReference type="Proteomes" id="UP001162483"/>
    </source>
</evidence>
<dbReference type="EMBL" id="CATNWA010001359">
    <property type="protein sequence ID" value="CAI9539935.1"/>
    <property type="molecule type" value="Genomic_DNA"/>
</dbReference>